<organism evidence="2 3">
    <name type="scientific">Megaselia scalaris</name>
    <name type="common">Humpbacked fly</name>
    <name type="synonym">Phora scalaris</name>
    <dbReference type="NCBI Taxonomy" id="36166"/>
    <lineage>
        <taxon>Eukaryota</taxon>
        <taxon>Metazoa</taxon>
        <taxon>Ecdysozoa</taxon>
        <taxon>Arthropoda</taxon>
        <taxon>Hexapoda</taxon>
        <taxon>Insecta</taxon>
        <taxon>Pterygota</taxon>
        <taxon>Neoptera</taxon>
        <taxon>Endopterygota</taxon>
        <taxon>Diptera</taxon>
        <taxon>Brachycera</taxon>
        <taxon>Muscomorpha</taxon>
        <taxon>Platypezoidea</taxon>
        <taxon>Phoridae</taxon>
        <taxon>Megaseliini</taxon>
        <taxon>Megaselia</taxon>
    </lineage>
</organism>
<proteinExistence type="predicted"/>
<feature type="signal peptide" evidence="1">
    <location>
        <begin position="1"/>
        <end position="18"/>
    </location>
</feature>
<evidence type="ECO:0000313" key="3">
    <source>
        <dbReference type="Proteomes" id="UP000015102"/>
    </source>
</evidence>
<dbReference type="STRING" id="36166.T1GRH1"/>
<dbReference type="HOGENOM" id="CLU_065450_3_1_1"/>
<keyword evidence="3" id="KW-1185">Reference proteome</keyword>
<dbReference type="AlphaFoldDB" id="T1GRH1"/>
<evidence type="ECO:0000256" key="1">
    <source>
        <dbReference type="SAM" id="SignalP"/>
    </source>
</evidence>
<protein>
    <submittedName>
        <fullName evidence="2">Uncharacterized protein</fullName>
    </submittedName>
</protein>
<dbReference type="OMA" id="YHYESAD"/>
<keyword evidence="1" id="KW-0732">Signal</keyword>
<dbReference type="EMBL" id="CAQQ02393907">
    <property type="status" value="NOT_ANNOTATED_CDS"/>
    <property type="molecule type" value="Genomic_DNA"/>
</dbReference>
<evidence type="ECO:0000313" key="2">
    <source>
        <dbReference type="EnsemblMetazoa" id="MESCA006255-PA"/>
    </source>
</evidence>
<reference evidence="3" key="1">
    <citation type="submission" date="2013-02" db="EMBL/GenBank/DDBJ databases">
        <authorList>
            <person name="Hughes D."/>
        </authorList>
    </citation>
    <scope>NUCLEOTIDE SEQUENCE</scope>
    <source>
        <strain>Durham</strain>
        <strain evidence="3">NC isolate 2 -- Noor lab</strain>
    </source>
</reference>
<name>T1GRH1_MEGSC</name>
<accession>T1GRH1</accession>
<feature type="chain" id="PRO_5004577643" evidence="1">
    <location>
        <begin position="19"/>
        <end position="137"/>
    </location>
</feature>
<sequence length="137" mass="15075">MFLERIAVFILVFKFTLALDLRNKQYKDIPIVNFESNLDEDGRFHYHYESADGTKANQDGYLKQITPEGAGEVMQGTDENGFQAQGAHIPTPPPIPEPILKALQTLPPLGNSVGVGGGPAISYQQQQTPFGGRRGKF</sequence>
<dbReference type="EnsemblMetazoa" id="MESCA006255-RA">
    <property type="protein sequence ID" value="MESCA006255-PA"/>
    <property type="gene ID" value="MESCA006255"/>
</dbReference>
<dbReference type="Proteomes" id="UP000015102">
    <property type="component" value="Unassembled WGS sequence"/>
</dbReference>
<reference evidence="2" key="2">
    <citation type="submission" date="2015-06" db="UniProtKB">
        <authorList>
            <consortium name="EnsemblMetazoa"/>
        </authorList>
    </citation>
    <scope>IDENTIFICATION</scope>
</reference>